<evidence type="ECO:0000313" key="3">
    <source>
        <dbReference type="Proteomes" id="UP000779508"/>
    </source>
</evidence>
<feature type="transmembrane region" description="Helical" evidence="1">
    <location>
        <begin position="173"/>
        <end position="192"/>
    </location>
</feature>
<proteinExistence type="predicted"/>
<feature type="transmembrane region" description="Helical" evidence="1">
    <location>
        <begin position="204"/>
        <end position="224"/>
    </location>
</feature>
<reference evidence="2 3" key="1">
    <citation type="submission" date="2021-06" db="EMBL/GenBank/DDBJ databases">
        <authorList>
            <person name="Sun Q."/>
            <person name="Li D."/>
        </authorList>
    </citation>
    <scope>NUCLEOTIDE SEQUENCE [LARGE SCALE GENOMIC DNA]</scope>
    <source>
        <strain evidence="2 3">MSJ-5</strain>
    </source>
</reference>
<keyword evidence="3" id="KW-1185">Reference proteome</keyword>
<sequence length="304" mass="35587">MNEKIRDLENMPLNIKLIYSKILSLMTLTDDNYDQLKISKLYTIINKIQLPSMERIQLMKFIMEKEINFIEISKEIYLDTHLNDQEKNIFRFSLMKDLIIIMKANYIETEEEKRLLKDIQDYFDISKEQLSFFEEEYELDRCFFDDTISDNKFKEITKKTISTATALGIPLTVIYYSGTFKGLGLLGTISGLRDLGMKRRTGKYSLIIGIGTSIALGVITYKTLEYILNVRKDEKTKLVHLMKKNMEALHEATKDSLYKDIKYFTYRMIETKDKTGQYAEDTLKIINILKRTVATLENTEAVII</sequence>
<gene>
    <name evidence="2" type="ORF">KQI88_11890</name>
</gene>
<name>A0ABS6G3Q8_9FIRM</name>
<evidence type="ECO:0000256" key="1">
    <source>
        <dbReference type="SAM" id="Phobius"/>
    </source>
</evidence>
<protein>
    <recommendedName>
        <fullName evidence="4">Tellurite resistance protein TerB</fullName>
    </recommendedName>
</protein>
<dbReference type="RefSeq" id="WP_216417589.1">
    <property type="nucleotide sequence ID" value="NZ_JAHLQK010000004.1"/>
</dbReference>
<keyword evidence="1" id="KW-0472">Membrane</keyword>
<dbReference type="Proteomes" id="UP000779508">
    <property type="component" value="Unassembled WGS sequence"/>
</dbReference>
<evidence type="ECO:0000313" key="2">
    <source>
        <dbReference type="EMBL" id="MBU5677112.1"/>
    </source>
</evidence>
<comment type="caution">
    <text evidence="2">The sequence shown here is derived from an EMBL/GenBank/DDBJ whole genome shotgun (WGS) entry which is preliminary data.</text>
</comment>
<organism evidence="2 3">
    <name type="scientific">Alkaliphilus flagellatus</name>
    <dbReference type="NCBI Taxonomy" id="2841507"/>
    <lineage>
        <taxon>Bacteria</taxon>
        <taxon>Bacillati</taxon>
        <taxon>Bacillota</taxon>
        <taxon>Clostridia</taxon>
        <taxon>Peptostreptococcales</taxon>
        <taxon>Natronincolaceae</taxon>
        <taxon>Alkaliphilus</taxon>
    </lineage>
</organism>
<accession>A0ABS6G3Q8</accession>
<dbReference type="EMBL" id="JAHLQK010000004">
    <property type="protein sequence ID" value="MBU5677112.1"/>
    <property type="molecule type" value="Genomic_DNA"/>
</dbReference>
<evidence type="ECO:0008006" key="4">
    <source>
        <dbReference type="Google" id="ProtNLM"/>
    </source>
</evidence>
<keyword evidence="1" id="KW-0812">Transmembrane</keyword>
<keyword evidence="1" id="KW-1133">Transmembrane helix</keyword>